<proteinExistence type="predicted"/>
<accession>A0ABY9GGP7</accession>
<evidence type="ECO:0000313" key="2">
    <source>
        <dbReference type="Proteomes" id="UP001230339"/>
    </source>
</evidence>
<dbReference type="RefSeq" id="WP_305389380.1">
    <property type="nucleotide sequence ID" value="NZ_CP117426.1"/>
</dbReference>
<gene>
    <name evidence="1" type="ORF">PSH57_10550</name>
</gene>
<reference evidence="1 2" key="1">
    <citation type="submission" date="2023-02" db="EMBL/GenBank/DDBJ databases">
        <title>Evolution of Hrp T3SS in non-pathogenic Pseudomonas fluorescens.</title>
        <authorList>
            <person name="Liao K."/>
            <person name="Wei H."/>
            <person name="Gu Y."/>
        </authorList>
    </citation>
    <scope>NUCLEOTIDE SEQUENCE [LARGE SCALE GENOMIC DNA]</scope>
    <source>
        <strain evidence="1 2">FP205</strain>
    </source>
</reference>
<evidence type="ECO:0008006" key="3">
    <source>
        <dbReference type="Google" id="ProtNLM"/>
    </source>
</evidence>
<evidence type="ECO:0000313" key="1">
    <source>
        <dbReference type="EMBL" id="WLH14717.1"/>
    </source>
</evidence>
<dbReference type="EMBL" id="CP117449">
    <property type="protein sequence ID" value="WLH14717.1"/>
    <property type="molecule type" value="Genomic_DNA"/>
</dbReference>
<name>A0ABY9GGP7_9PSED</name>
<keyword evidence="2" id="KW-1185">Reference proteome</keyword>
<protein>
    <recommendedName>
        <fullName evidence="3">Antitoxin Xre/MbcA/ParS-like toxin-binding domain-containing protein</fullName>
    </recommendedName>
</protein>
<sequence length="63" mass="6982">MAYWFRSDNSFLGGKRPQDLLASAPDRVIAGALDEIQRLRSDKRFHSFSLASSTTIPKGIVVS</sequence>
<dbReference type="Proteomes" id="UP001230339">
    <property type="component" value="Chromosome"/>
</dbReference>
<organism evidence="1 2">
    <name type="scientific">Pseudomonas hefeiensis</name>
    <dbReference type="NCBI Taxonomy" id="2738125"/>
    <lineage>
        <taxon>Bacteria</taxon>
        <taxon>Pseudomonadati</taxon>
        <taxon>Pseudomonadota</taxon>
        <taxon>Gammaproteobacteria</taxon>
        <taxon>Pseudomonadales</taxon>
        <taxon>Pseudomonadaceae</taxon>
        <taxon>Pseudomonas</taxon>
    </lineage>
</organism>